<sequence length="106" mass="12121">MYYRTQLSDTDIEHSEFVHIKITLPWREVVQCIYLNVSRCYSSSVEAGVLVAINGHGPTPLVGGMQYYRQWVGPSRYCAHQGSETQLNYPPASNPRIRGIPQWHGR</sequence>
<protein>
    <submittedName>
        <fullName evidence="1">Uncharacterized protein</fullName>
    </submittedName>
</protein>
<comment type="caution">
    <text evidence="1">The sequence shown here is derived from an EMBL/GenBank/DDBJ whole genome shotgun (WGS) entry which is preliminary data.</text>
</comment>
<name>A0A4Y2ABW3_ARAVE</name>
<proteinExistence type="predicted"/>
<evidence type="ECO:0000313" key="1">
    <source>
        <dbReference type="EMBL" id="GBL77268.1"/>
    </source>
</evidence>
<keyword evidence="2" id="KW-1185">Reference proteome</keyword>
<dbReference type="Proteomes" id="UP000499080">
    <property type="component" value="Unassembled WGS sequence"/>
</dbReference>
<dbReference type="EMBL" id="BGPR01000012">
    <property type="protein sequence ID" value="GBL77268.1"/>
    <property type="molecule type" value="Genomic_DNA"/>
</dbReference>
<gene>
    <name evidence="1" type="ORF">AVEN_41722_1</name>
</gene>
<accession>A0A4Y2ABW3</accession>
<evidence type="ECO:0000313" key="2">
    <source>
        <dbReference type="Proteomes" id="UP000499080"/>
    </source>
</evidence>
<organism evidence="1 2">
    <name type="scientific">Araneus ventricosus</name>
    <name type="common">Orbweaver spider</name>
    <name type="synonym">Epeira ventricosa</name>
    <dbReference type="NCBI Taxonomy" id="182803"/>
    <lineage>
        <taxon>Eukaryota</taxon>
        <taxon>Metazoa</taxon>
        <taxon>Ecdysozoa</taxon>
        <taxon>Arthropoda</taxon>
        <taxon>Chelicerata</taxon>
        <taxon>Arachnida</taxon>
        <taxon>Araneae</taxon>
        <taxon>Araneomorphae</taxon>
        <taxon>Entelegynae</taxon>
        <taxon>Araneoidea</taxon>
        <taxon>Araneidae</taxon>
        <taxon>Araneus</taxon>
    </lineage>
</organism>
<dbReference type="AlphaFoldDB" id="A0A4Y2ABW3"/>
<reference evidence="1 2" key="1">
    <citation type="journal article" date="2019" name="Sci. Rep.">
        <title>Orb-weaving spider Araneus ventricosus genome elucidates the spidroin gene catalogue.</title>
        <authorList>
            <person name="Kono N."/>
            <person name="Nakamura H."/>
            <person name="Ohtoshi R."/>
            <person name="Moran D.A.P."/>
            <person name="Shinohara A."/>
            <person name="Yoshida Y."/>
            <person name="Fujiwara M."/>
            <person name="Mori M."/>
            <person name="Tomita M."/>
            <person name="Arakawa K."/>
        </authorList>
    </citation>
    <scope>NUCLEOTIDE SEQUENCE [LARGE SCALE GENOMIC DNA]</scope>
</reference>